<evidence type="ECO:0000256" key="3">
    <source>
        <dbReference type="ARBA" id="ARBA00023319"/>
    </source>
</evidence>
<feature type="domain" description="Ig-like" evidence="4">
    <location>
        <begin position="433"/>
        <end position="522"/>
    </location>
</feature>
<dbReference type="SUPFAM" id="SSF48726">
    <property type="entry name" value="Immunoglobulin"/>
    <property type="match status" value="2"/>
</dbReference>
<dbReference type="EMBL" id="CAJHNH020002224">
    <property type="protein sequence ID" value="CAG5126021.1"/>
    <property type="molecule type" value="Genomic_DNA"/>
</dbReference>
<dbReference type="InterPro" id="IPR003598">
    <property type="entry name" value="Ig_sub2"/>
</dbReference>
<dbReference type="PROSITE" id="PS50835">
    <property type="entry name" value="IG_LIKE"/>
    <property type="match status" value="2"/>
</dbReference>
<keyword evidence="3" id="KW-0393">Immunoglobulin domain</keyword>
<protein>
    <recommendedName>
        <fullName evidence="4">Ig-like domain-containing protein</fullName>
    </recommendedName>
</protein>
<evidence type="ECO:0000256" key="2">
    <source>
        <dbReference type="ARBA" id="ARBA00022490"/>
    </source>
</evidence>
<dbReference type="PANTHER" id="PTHR47633">
    <property type="entry name" value="IMMUNOGLOBULIN"/>
    <property type="match status" value="1"/>
</dbReference>
<dbReference type="Gene3D" id="2.60.40.10">
    <property type="entry name" value="Immunoglobulins"/>
    <property type="match status" value="2"/>
</dbReference>
<comment type="caution">
    <text evidence="5">The sequence shown here is derived from an EMBL/GenBank/DDBJ whole genome shotgun (WGS) entry which is preliminary data.</text>
</comment>
<evidence type="ECO:0000256" key="1">
    <source>
        <dbReference type="ARBA" id="ARBA00004496"/>
    </source>
</evidence>
<keyword evidence="2" id="KW-0963">Cytoplasm</keyword>
<proteinExistence type="predicted"/>
<dbReference type="OrthoDB" id="5969272at2759"/>
<gene>
    <name evidence="5" type="ORF">CUNI_LOCUS11579</name>
</gene>
<evidence type="ECO:0000313" key="5">
    <source>
        <dbReference type="EMBL" id="CAG5126021.1"/>
    </source>
</evidence>
<name>A0A8S3ZGC8_9EUPU</name>
<dbReference type="Proteomes" id="UP000678393">
    <property type="component" value="Unassembled WGS sequence"/>
</dbReference>
<comment type="subcellular location">
    <subcellularLocation>
        <location evidence="1">Cytoplasm</location>
    </subcellularLocation>
</comment>
<dbReference type="InterPro" id="IPR036179">
    <property type="entry name" value="Ig-like_dom_sf"/>
</dbReference>
<accession>A0A8S3ZGC8</accession>
<dbReference type="InterPro" id="IPR007110">
    <property type="entry name" value="Ig-like_dom"/>
</dbReference>
<sequence length="566" mass="63869">MIDTQKEEIISVETEVFETTPEVIAETVGTTEIAEDVPFEIRETAEEEISEKIEEVSEQAFEQPIEEIVEKEKETIVSTEETSFEVEEFESIVEEVRTEEFVDEYKEEFVNVEGVSEESEEFVIVGEAPLETEEIVEEVPLVQAEEISEALEVSQPEVVSEVLQVAEIIPEKPAEVAPEKDVSTELLGEIPQEAQTAAVVTTEETLISVTPKDIQPSFVDIEEKAQPTELQVEEVVALPAEETIAEVQPKTFEQTPQVTEVELKEAVDDRQKPEFHKTLRDVVVTELSRVELEVSFFAKPAPTVTWYIDNKPVKSTADFHITTTETKSVMVISEIYPEDEGIYKVVLENEVGRVESEATVTVEFKTTEQRAEVTTEEVTVSTVTTEKVVEETTSLDFEVDIRQEEEEEEIFLEEKPKESPTEVEATFAAPEAPRFTQTLQKELVVLEGSNITLVCFVVGKPTPTVTWFKEEIEITQSTRYISTYENGRCTLTINNVTFEEEAEFICTATNEAGVATTYVDIFVQTCVTSCQKCYVQCLNTDSACFILSMFIENFACINWSHSYMFS</sequence>
<dbReference type="GO" id="GO:0005737">
    <property type="term" value="C:cytoplasm"/>
    <property type="evidence" value="ECO:0007669"/>
    <property type="project" value="UniProtKB-SubCell"/>
</dbReference>
<keyword evidence="6" id="KW-1185">Reference proteome</keyword>
<dbReference type="Pfam" id="PF07679">
    <property type="entry name" value="I-set"/>
    <property type="match status" value="2"/>
</dbReference>
<dbReference type="AlphaFoldDB" id="A0A8S3ZGC8"/>
<dbReference type="SMART" id="SM00408">
    <property type="entry name" value="IGc2"/>
    <property type="match status" value="2"/>
</dbReference>
<dbReference type="InterPro" id="IPR013098">
    <property type="entry name" value="Ig_I-set"/>
</dbReference>
<dbReference type="SMART" id="SM00409">
    <property type="entry name" value="IG"/>
    <property type="match status" value="2"/>
</dbReference>
<organism evidence="5 6">
    <name type="scientific">Candidula unifasciata</name>
    <dbReference type="NCBI Taxonomy" id="100452"/>
    <lineage>
        <taxon>Eukaryota</taxon>
        <taxon>Metazoa</taxon>
        <taxon>Spiralia</taxon>
        <taxon>Lophotrochozoa</taxon>
        <taxon>Mollusca</taxon>
        <taxon>Gastropoda</taxon>
        <taxon>Heterobranchia</taxon>
        <taxon>Euthyneura</taxon>
        <taxon>Panpulmonata</taxon>
        <taxon>Eupulmonata</taxon>
        <taxon>Stylommatophora</taxon>
        <taxon>Helicina</taxon>
        <taxon>Helicoidea</taxon>
        <taxon>Geomitridae</taxon>
        <taxon>Candidula</taxon>
    </lineage>
</organism>
<evidence type="ECO:0000313" key="6">
    <source>
        <dbReference type="Proteomes" id="UP000678393"/>
    </source>
</evidence>
<evidence type="ECO:0000259" key="4">
    <source>
        <dbReference type="PROSITE" id="PS50835"/>
    </source>
</evidence>
<dbReference type="InterPro" id="IPR003599">
    <property type="entry name" value="Ig_sub"/>
</dbReference>
<dbReference type="InterPro" id="IPR013783">
    <property type="entry name" value="Ig-like_fold"/>
</dbReference>
<reference evidence="5" key="1">
    <citation type="submission" date="2021-04" db="EMBL/GenBank/DDBJ databases">
        <authorList>
            <consortium name="Molecular Ecology Group"/>
        </authorList>
    </citation>
    <scope>NUCLEOTIDE SEQUENCE</scope>
</reference>
<dbReference type="FunFam" id="2.60.40.10:FF:000425">
    <property type="entry name" value="Myosin light chain kinase"/>
    <property type="match status" value="2"/>
</dbReference>
<feature type="domain" description="Ig-like" evidence="4">
    <location>
        <begin position="273"/>
        <end position="361"/>
    </location>
</feature>